<proteinExistence type="inferred from homology"/>
<dbReference type="EMBL" id="JAAXLA010000010">
    <property type="protein sequence ID" value="NMH97227.1"/>
    <property type="molecule type" value="Genomic_DNA"/>
</dbReference>
<protein>
    <submittedName>
        <fullName evidence="2">dTDP-4-keto-6-deoxy-D-glucose epimerase</fullName>
    </submittedName>
</protein>
<reference evidence="2 3" key="1">
    <citation type="submission" date="2020-04" db="EMBL/GenBank/DDBJ databases">
        <authorList>
            <person name="Klaysubun C."/>
            <person name="Duangmal K."/>
            <person name="Lipun K."/>
        </authorList>
    </citation>
    <scope>NUCLEOTIDE SEQUENCE [LARGE SCALE GENOMIC DNA]</scope>
    <source>
        <strain evidence="2 3">K10HN5</strain>
    </source>
</reference>
<dbReference type="PANTHER" id="PTHR21047">
    <property type="entry name" value="DTDP-6-DEOXY-D-GLUCOSE-3,5 EPIMERASE"/>
    <property type="match status" value="1"/>
</dbReference>
<comment type="caution">
    <text evidence="2">The sequence shown here is derived from an EMBL/GenBank/DDBJ whole genome shotgun (WGS) entry which is preliminary data.</text>
</comment>
<keyword evidence="3" id="KW-1185">Reference proteome</keyword>
<dbReference type="InterPro" id="IPR014710">
    <property type="entry name" value="RmlC-like_jellyroll"/>
</dbReference>
<dbReference type="CDD" id="cd00438">
    <property type="entry name" value="cupin_RmlC"/>
    <property type="match status" value="1"/>
</dbReference>
<accession>A0ABX1S9J1</accession>
<dbReference type="Proteomes" id="UP000820669">
    <property type="component" value="Unassembled WGS sequence"/>
</dbReference>
<name>A0ABX1S9J1_9PSEU</name>
<gene>
    <name evidence="2" type="ORF">HF526_07850</name>
</gene>
<organism evidence="2 3">
    <name type="scientific">Pseudonocardia acidicola</name>
    <dbReference type="NCBI Taxonomy" id="2724939"/>
    <lineage>
        <taxon>Bacteria</taxon>
        <taxon>Bacillati</taxon>
        <taxon>Actinomycetota</taxon>
        <taxon>Actinomycetes</taxon>
        <taxon>Pseudonocardiales</taxon>
        <taxon>Pseudonocardiaceae</taxon>
        <taxon>Pseudonocardia</taxon>
    </lineage>
</organism>
<dbReference type="SUPFAM" id="SSF51182">
    <property type="entry name" value="RmlC-like cupins"/>
    <property type="match status" value="1"/>
</dbReference>
<dbReference type="InterPro" id="IPR011051">
    <property type="entry name" value="RmlC_Cupin_sf"/>
</dbReference>
<dbReference type="Pfam" id="PF00908">
    <property type="entry name" value="dTDP_sugar_isom"/>
    <property type="match status" value="1"/>
</dbReference>
<sequence length="199" mass="21078">MQVTELEIAGAWVFEPQVFPDARGLFAAPFQSAAFRAALGFDLTVAQTNHSVSARGVIRGVHFADTPPGQAKYVYCPRGALLDVIVDVRVGSPTFGQHLAVELDASSCRAVYLAEGLGHAFVALTDDTVMSYLCSTPYNPAGEHGISPLDPELGLPWPSDVEPLLSEKDSTAPGLAQAAADGMLPSWEACTGWYATLRG</sequence>
<dbReference type="PANTHER" id="PTHR21047:SF2">
    <property type="entry name" value="THYMIDINE DIPHOSPHO-4-KETO-RHAMNOSE 3,5-EPIMERASE"/>
    <property type="match status" value="1"/>
</dbReference>
<dbReference type="InterPro" id="IPR000888">
    <property type="entry name" value="RmlC-like"/>
</dbReference>
<dbReference type="Gene3D" id="2.60.120.10">
    <property type="entry name" value="Jelly Rolls"/>
    <property type="match status" value="1"/>
</dbReference>
<dbReference type="RefSeq" id="WP_169380675.1">
    <property type="nucleotide sequence ID" value="NZ_JAAXLA010000010.1"/>
</dbReference>
<evidence type="ECO:0000313" key="3">
    <source>
        <dbReference type="Proteomes" id="UP000820669"/>
    </source>
</evidence>
<evidence type="ECO:0000313" key="2">
    <source>
        <dbReference type="EMBL" id="NMH97227.1"/>
    </source>
</evidence>
<comment type="similarity">
    <text evidence="1">Belongs to the dTDP-4-dehydrorhamnose 3,5-epimerase family.</text>
</comment>
<evidence type="ECO:0000256" key="1">
    <source>
        <dbReference type="ARBA" id="ARBA00010154"/>
    </source>
</evidence>